<keyword evidence="1" id="KW-0812">Transmembrane</keyword>
<keyword evidence="1" id="KW-1133">Transmembrane helix</keyword>
<keyword evidence="1" id="KW-0472">Membrane</keyword>
<name>A0A0F9TD84_9ZZZZ</name>
<evidence type="ECO:0000313" key="2">
    <source>
        <dbReference type="EMBL" id="KKN39468.1"/>
    </source>
</evidence>
<reference evidence="2" key="1">
    <citation type="journal article" date="2015" name="Nature">
        <title>Complex archaea that bridge the gap between prokaryotes and eukaryotes.</title>
        <authorList>
            <person name="Spang A."/>
            <person name="Saw J.H."/>
            <person name="Jorgensen S.L."/>
            <person name="Zaremba-Niedzwiedzka K."/>
            <person name="Martijn J."/>
            <person name="Lind A.E."/>
            <person name="van Eijk R."/>
            <person name="Schleper C."/>
            <person name="Guy L."/>
            <person name="Ettema T.J."/>
        </authorList>
    </citation>
    <scope>NUCLEOTIDE SEQUENCE</scope>
</reference>
<dbReference type="AlphaFoldDB" id="A0A0F9TD84"/>
<evidence type="ECO:0000256" key="1">
    <source>
        <dbReference type="SAM" id="Phobius"/>
    </source>
</evidence>
<accession>A0A0F9TD84</accession>
<dbReference type="EMBL" id="LAZR01001763">
    <property type="protein sequence ID" value="KKN39468.1"/>
    <property type="molecule type" value="Genomic_DNA"/>
</dbReference>
<protein>
    <submittedName>
        <fullName evidence="2">Uncharacterized protein</fullName>
    </submittedName>
</protein>
<feature type="transmembrane region" description="Helical" evidence="1">
    <location>
        <begin position="12"/>
        <end position="31"/>
    </location>
</feature>
<gene>
    <name evidence="2" type="ORF">LCGC14_0743390</name>
</gene>
<proteinExistence type="predicted"/>
<comment type="caution">
    <text evidence="2">The sequence shown here is derived from an EMBL/GenBank/DDBJ whole genome shotgun (WGS) entry which is preliminary data.</text>
</comment>
<sequence>MADGKKELKLTHLLWIILVAVLMAGISAGVLKNQQATNTSEIEKKVDKDIFEMHNEMQMVQFNDIKDSLKRIEEK</sequence>
<organism evidence="2">
    <name type="scientific">marine sediment metagenome</name>
    <dbReference type="NCBI Taxonomy" id="412755"/>
    <lineage>
        <taxon>unclassified sequences</taxon>
        <taxon>metagenomes</taxon>
        <taxon>ecological metagenomes</taxon>
    </lineage>
</organism>